<evidence type="ECO:0000313" key="4">
    <source>
        <dbReference type="EMBL" id="KRH92557.1"/>
    </source>
</evidence>
<feature type="compositionally biased region" description="Polar residues" evidence="2">
    <location>
        <begin position="480"/>
        <end position="492"/>
    </location>
</feature>
<organism evidence="4 5">
    <name type="scientific">Pseudoloma neurophilia</name>
    <dbReference type="NCBI Taxonomy" id="146866"/>
    <lineage>
        <taxon>Eukaryota</taxon>
        <taxon>Fungi</taxon>
        <taxon>Fungi incertae sedis</taxon>
        <taxon>Microsporidia</taxon>
        <taxon>Pseudoloma</taxon>
    </lineage>
</organism>
<dbReference type="SUPFAM" id="SSF56059">
    <property type="entry name" value="Glutathione synthetase ATP-binding domain-like"/>
    <property type="match status" value="1"/>
</dbReference>
<evidence type="ECO:0000256" key="2">
    <source>
        <dbReference type="SAM" id="MobiDB-lite"/>
    </source>
</evidence>
<reference evidence="4 5" key="1">
    <citation type="submission" date="2015-07" db="EMBL/GenBank/DDBJ databases">
        <title>The genome of Pseudoloma neurophilia, a relevant intracellular parasite of the zebrafish.</title>
        <authorList>
            <person name="Ndikumana S."/>
            <person name="Pelin A."/>
            <person name="Sanders J."/>
            <person name="Corradi N."/>
        </authorList>
    </citation>
    <scope>NUCLEOTIDE SEQUENCE [LARGE SCALE GENOMIC DNA]</scope>
    <source>
        <strain evidence="4 5">MK1</strain>
    </source>
</reference>
<keyword evidence="5" id="KW-1185">Reference proteome</keyword>
<feature type="compositionally biased region" description="Basic and acidic residues" evidence="2">
    <location>
        <begin position="450"/>
        <end position="479"/>
    </location>
</feature>
<dbReference type="EMBL" id="LGUB01000835">
    <property type="protein sequence ID" value="KRH92557.1"/>
    <property type="molecule type" value="Genomic_DNA"/>
</dbReference>
<dbReference type="PANTHER" id="PTHR48095:SF2">
    <property type="entry name" value="BIOTIN CARBOXYLASE, CHLOROPLASTIC"/>
    <property type="match status" value="1"/>
</dbReference>
<name>A0A0R0LST8_9MICR</name>
<protein>
    <submittedName>
        <fullName evidence="4">Acetyl-CoA carboxylase</fullName>
    </submittedName>
</protein>
<proteinExistence type="predicted"/>
<feature type="region of interest" description="Disordered" evidence="2">
    <location>
        <begin position="450"/>
        <end position="492"/>
    </location>
</feature>
<dbReference type="GO" id="GO:0046872">
    <property type="term" value="F:metal ion binding"/>
    <property type="evidence" value="ECO:0007669"/>
    <property type="project" value="InterPro"/>
</dbReference>
<dbReference type="VEuPathDB" id="MicrosporidiaDB:M153_44890001475"/>
<dbReference type="PROSITE" id="PS00867">
    <property type="entry name" value="CPSASE_2"/>
    <property type="match status" value="1"/>
</dbReference>
<evidence type="ECO:0000313" key="5">
    <source>
        <dbReference type="Proteomes" id="UP000051530"/>
    </source>
</evidence>
<sequence length="492" mass="57583">LNVKIIPFEYRRNYMKEFIKKYENEKFLLKSPSLGGGKGIMAIESSEQLSEVFSDLEEKDYSNNYFKNDIFDKIINSKGDKSHFYNQMKKMTFKDFLTVKIERPRHVELQVVANFYDGNRENILNLSSVDHKERKFDVTNVDHKERNFADTNFNHKERNFDVTNVDHKECDFDVTNVDHKERNFDVTNVDHKERNFYDTVHHKECNFDVTNVDHKERNFDVTNFNHKERKFDVTNVDHKECDFDVTNVDHKERNFYDTVDHKERNFDVTNVDHKECDFDVTNFNHKECNFDNTVKNMKPFQFTTKKDRKVCEVLFLSTRDCSLQRRHQKLVEEGPALLPDEIECKMRRDVIKMILASGYTGVLTFEFLVYQDSIGINYALLEINTRLQVEHPISELICGVNLPMIQVLLSCGKKLSEMEQGQGLRERHLLKDLKSIDLLKSEILGQESTESLKSEGLLKSEGQESTDSLKSEGLLKSEGQESITGQSGENIV</sequence>
<keyword evidence="1" id="KW-0547">Nucleotide-binding</keyword>
<feature type="domain" description="ATP-grasp" evidence="3">
    <location>
        <begin position="335"/>
        <end position="411"/>
    </location>
</feature>
<evidence type="ECO:0000259" key="3">
    <source>
        <dbReference type="PROSITE" id="PS50975"/>
    </source>
</evidence>
<dbReference type="AlphaFoldDB" id="A0A0R0LST8"/>
<dbReference type="OrthoDB" id="14612at2759"/>
<evidence type="ECO:0000256" key="1">
    <source>
        <dbReference type="PROSITE-ProRule" id="PRU00409"/>
    </source>
</evidence>
<dbReference type="InterPro" id="IPR011761">
    <property type="entry name" value="ATP-grasp"/>
</dbReference>
<dbReference type="Gene3D" id="3.30.470.20">
    <property type="entry name" value="ATP-grasp fold, B domain"/>
    <property type="match status" value="1"/>
</dbReference>
<feature type="non-terminal residue" evidence="4">
    <location>
        <position position="492"/>
    </location>
</feature>
<gene>
    <name evidence="4" type="ORF">M153_44890001475</name>
</gene>
<dbReference type="Proteomes" id="UP000051530">
    <property type="component" value="Unassembled WGS sequence"/>
</dbReference>
<accession>A0A0R0LST8</accession>
<feature type="non-terminal residue" evidence="4">
    <location>
        <position position="1"/>
    </location>
</feature>
<dbReference type="InterPro" id="IPR051602">
    <property type="entry name" value="ACC_Biotin_Carboxylase"/>
</dbReference>
<comment type="caution">
    <text evidence="4">The sequence shown here is derived from an EMBL/GenBank/DDBJ whole genome shotgun (WGS) entry which is preliminary data.</text>
</comment>
<keyword evidence="1" id="KW-0067">ATP-binding</keyword>
<dbReference type="PROSITE" id="PS50975">
    <property type="entry name" value="ATP_GRASP"/>
    <property type="match status" value="1"/>
</dbReference>
<dbReference type="PANTHER" id="PTHR48095">
    <property type="entry name" value="PYRUVATE CARBOXYLASE SUBUNIT A"/>
    <property type="match status" value="1"/>
</dbReference>
<dbReference type="InterPro" id="IPR005479">
    <property type="entry name" value="CPAse_ATP-bd"/>
</dbReference>
<dbReference type="GO" id="GO:0005524">
    <property type="term" value="F:ATP binding"/>
    <property type="evidence" value="ECO:0007669"/>
    <property type="project" value="UniProtKB-UniRule"/>
</dbReference>
<dbReference type="Pfam" id="PF02786">
    <property type="entry name" value="CPSase_L_D2"/>
    <property type="match status" value="1"/>
</dbReference>